<dbReference type="EMBL" id="PUEV01000016">
    <property type="protein sequence ID" value="PQM53303.1"/>
    <property type="molecule type" value="Genomic_DNA"/>
</dbReference>
<keyword evidence="2" id="KW-0489">Methyltransferase</keyword>
<dbReference type="GO" id="GO:0008170">
    <property type="term" value="F:N-methyltransferase activity"/>
    <property type="evidence" value="ECO:0007669"/>
    <property type="project" value="InterPro"/>
</dbReference>
<name>A0A9X7NZP3_9MYCO</name>
<evidence type="ECO:0000256" key="1">
    <source>
        <dbReference type="ARBA" id="ARBA00006594"/>
    </source>
</evidence>
<dbReference type="GO" id="GO:0003677">
    <property type="term" value="F:DNA binding"/>
    <property type="evidence" value="ECO:0007669"/>
    <property type="project" value="InterPro"/>
</dbReference>
<protein>
    <submittedName>
        <fullName evidence="5">Site-specific DNA-methyltransferase</fullName>
    </submittedName>
</protein>
<keyword evidence="3" id="KW-0808">Transferase</keyword>
<evidence type="ECO:0000313" key="6">
    <source>
        <dbReference type="Proteomes" id="UP000237911"/>
    </source>
</evidence>
<dbReference type="PROSITE" id="PS00092">
    <property type="entry name" value="N6_MTASE"/>
    <property type="match status" value="1"/>
</dbReference>
<dbReference type="Proteomes" id="UP000237911">
    <property type="component" value="Unassembled WGS sequence"/>
</dbReference>
<accession>A0A9X7NZP3</accession>
<dbReference type="SUPFAM" id="SSF53335">
    <property type="entry name" value="S-adenosyl-L-methionine-dependent methyltransferases"/>
    <property type="match status" value="1"/>
</dbReference>
<gene>
    <name evidence="5" type="ORF">C5U48_05355</name>
</gene>
<comment type="caution">
    <text evidence="5">The sequence shown here is derived from an EMBL/GenBank/DDBJ whole genome shotgun (WGS) entry which is preliminary data.</text>
</comment>
<dbReference type="GO" id="GO:0032259">
    <property type="term" value="P:methylation"/>
    <property type="evidence" value="ECO:0007669"/>
    <property type="project" value="UniProtKB-KW"/>
</dbReference>
<dbReference type="InterPro" id="IPR002941">
    <property type="entry name" value="DNA_methylase_N4/N6"/>
</dbReference>
<reference evidence="5 6" key="1">
    <citation type="submission" date="2018-02" db="EMBL/GenBank/DDBJ databases">
        <title>Draft genome sequence of Mycobacterium virginiense isolated from mud of a swine farm in Japan.</title>
        <authorList>
            <person name="Ohya K."/>
        </authorList>
    </citation>
    <scope>NUCLEOTIDE SEQUENCE [LARGE SCALE GENOMIC DNA]</scope>
    <source>
        <strain evidence="5 6">GF75</strain>
    </source>
</reference>
<dbReference type="Pfam" id="PF01555">
    <property type="entry name" value="N6_N4_Mtase"/>
    <property type="match status" value="1"/>
</dbReference>
<sequence>MSRLNDLLRKLENNDPALAKDLRREVETLSGRRAFGLNFERHVPEAVELPGRPVRRGDKVRILPPRGSKASAGDDRLWRVVATTKDASGTRTASLELLGKQDETADAQVDDLVVVAEFRDPIYPGLVSTGKVERGGDKPYHAVINAENYHALQTLLFTHRAKVDAIYIDPPYNTGAKDWKYNNDYVEGEDLYRHSKWLAFMERRLKLAKELLNPDDSVLIVTIDEKEYLRLGLLLEQTFPEARIQMISSVINPKGAARSMAFSRTDEYIYFVMVGDAAPQALPISSDWKIVQDARAQKLRWAELLRSASVRADRPNLFYPVYVRADNASPMFDSVGEPYYGDGWEQLRGPEGCVAIWPIRQNGDEGRWNIDSNSLRKLISLGYAKLGKWRGPETAISYLKKGEQEKVEAGTFPVIGRAADGSVMVDSSEYSPVFVPGSQWRVGSHEAGGSGGSNLLKVLIPGRMFPYPKSLYACEDALRFFVSRKQSAVVVDFFAGSGTTAHAVMRLNRADGGDRRAVLVTNNEVGADEQKKLSVQGLRPGDLEWEAYGICDYITKPRIAAAISGETPSGEPIKGDYKFTDEFPMADGFEENVEFFTLTYEAPLRVSSNREFAKIAPLLWLRAGSAGRRIEDISAGWDVADTYGVLADLNQSELFVKAIAADERIRIVFIVTDEDRLFESVVRELPDHVEPVRLYEAYLQNFEIETGRAAL</sequence>
<feature type="domain" description="DNA methylase N-4/N-6" evidence="4">
    <location>
        <begin position="163"/>
        <end position="509"/>
    </location>
</feature>
<evidence type="ECO:0000256" key="3">
    <source>
        <dbReference type="ARBA" id="ARBA00022679"/>
    </source>
</evidence>
<keyword evidence="6" id="KW-1185">Reference proteome</keyword>
<dbReference type="InterPro" id="IPR002052">
    <property type="entry name" value="DNA_methylase_N6_adenine_CS"/>
</dbReference>
<comment type="similarity">
    <text evidence="1">Belongs to the N(4)/N(6)-methyltransferase family.</text>
</comment>
<dbReference type="RefSeq" id="WP_105294711.1">
    <property type="nucleotide sequence ID" value="NZ_PUEV01000016.1"/>
</dbReference>
<evidence type="ECO:0000259" key="4">
    <source>
        <dbReference type="Pfam" id="PF01555"/>
    </source>
</evidence>
<dbReference type="Gene3D" id="3.40.50.150">
    <property type="entry name" value="Vaccinia Virus protein VP39"/>
    <property type="match status" value="1"/>
</dbReference>
<evidence type="ECO:0000313" key="5">
    <source>
        <dbReference type="EMBL" id="PQM53303.1"/>
    </source>
</evidence>
<organism evidence="5 6">
    <name type="scientific">Mycolicibacter virginiensis</name>
    <dbReference type="NCBI Taxonomy" id="1795032"/>
    <lineage>
        <taxon>Bacteria</taxon>
        <taxon>Bacillati</taxon>
        <taxon>Actinomycetota</taxon>
        <taxon>Actinomycetes</taxon>
        <taxon>Mycobacteriales</taxon>
        <taxon>Mycobacteriaceae</taxon>
        <taxon>Mycolicibacter</taxon>
    </lineage>
</organism>
<dbReference type="AlphaFoldDB" id="A0A9X7NZP3"/>
<dbReference type="InterPro" id="IPR029063">
    <property type="entry name" value="SAM-dependent_MTases_sf"/>
</dbReference>
<proteinExistence type="inferred from homology"/>
<evidence type="ECO:0000256" key="2">
    <source>
        <dbReference type="ARBA" id="ARBA00022603"/>
    </source>
</evidence>
<dbReference type="REBASE" id="268047">
    <property type="entry name" value="M.MviGF75ORF5355P"/>
</dbReference>